<dbReference type="EMBL" id="ANFO01000049">
    <property type="protein sequence ID" value="KGQ13264.1"/>
    <property type="molecule type" value="Genomic_DNA"/>
</dbReference>
<dbReference type="InterPro" id="IPR005545">
    <property type="entry name" value="YCII"/>
</dbReference>
<dbReference type="SUPFAM" id="SSF54909">
    <property type="entry name" value="Dimeric alpha+beta barrel"/>
    <property type="match status" value="1"/>
</dbReference>
<organism evidence="2 3">
    <name type="scientific">Beauveria bassiana D1-5</name>
    <dbReference type="NCBI Taxonomy" id="1245745"/>
    <lineage>
        <taxon>Eukaryota</taxon>
        <taxon>Fungi</taxon>
        <taxon>Dikarya</taxon>
        <taxon>Ascomycota</taxon>
        <taxon>Pezizomycotina</taxon>
        <taxon>Sordariomycetes</taxon>
        <taxon>Hypocreomycetidae</taxon>
        <taxon>Hypocreales</taxon>
        <taxon>Cordycipitaceae</taxon>
        <taxon>Beauveria</taxon>
    </lineage>
</organism>
<accession>A0A0A2WJJ8</accession>
<protein>
    <recommendedName>
        <fullName evidence="1">YCII-related domain-containing protein</fullName>
    </recommendedName>
</protein>
<dbReference type="Gene3D" id="3.30.70.1060">
    <property type="entry name" value="Dimeric alpha+beta barrel"/>
    <property type="match status" value="1"/>
</dbReference>
<reference evidence="2 3" key="1">
    <citation type="submission" date="2012-10" db="EMBL/GenBank/DDBJ databases">
        <title>Genome sequencing and analysis of entomopathogenic fungi Beauveria bassiana D1-5.</title>
        <authorList>
            <person name="Li Q."/>
            <person name="Wang L."/>
            <person name="Zhang Z."/>
            <person name="Wang Q."/>
            <person name="Ren J."/>
            <person name="Wang M."/>
            <person name="Xu W."/>
            <person name="Wang J."/>
            <person name="Lu Y."/>
            <person name="Du Q."/>
            <person name="Sun Z."/>
        </authorList>
    </citation>
    <scope>NUCLEOTIDE SEQUENCE [LARGE SCALE GENOMIC DNA]</scope>
    <source>
        <strain evidence="2 3">D1-5</strain>
    </source>
</reference>
<dbReference type="Proteomes" id="UP000030106">
    <property type="component" value="Unassembled WGS sequence"/>
</dbReference>
<feature type="domain" description="YCII-related" evidence="1">
    <location>
        <begin position="1"/>
        <end position="86"/>
    </location>
</feature>
<dbReference type="InterPro" id="IPR011008">
    <property type="entry name" value="Dimeric_a/b-barrel"/>
</dbReference>
<evidence type="ECO:0000313" key="3">
    <source>
        <dbReference type="Proteomes" id="UP000030106"/>
    </source>
</evidence>
<sequence length="97" mass="11163">MLFMLRFYDKPDTFALRQRLLPAHLAWLESRKQSIKLAGSLRAEPDGNPDGACWLVEAENFAGAERCYLDDPFWVEGMRERVEVRSLSKAFDGKVEV</sequence>
<dbReference type="HOGENOM" id="CLU_110355_3_3_1"/>
<proteinExistence type="predicted"/>
<dbReference type="AlphaFoldDB" id="A0A0A2WJJ8"/>
<evidence type="ECO:0000259" key="1">
    <source>
        <dbReference type="Pfam" id="PF03795"/>
    </source>
</evidence>
<gene>
    <name evidence="2" type="ORF">BBAD15_g987</name>
</gene>
<dbReference type="Pfam" id="PF03795">
    <property type="entry name" value="YCII"/>
    <property type="match status" value="1"/>
</dbReference>
<name>A0A0A2WJJ8_BEABA</name>
<evidence type="ECO:0000313" key="2">
    <source>
        <dbReference type="EMBL" id="KGQ13264.1"/>
    </source>
</evidence>
<comment type="caution">
    <text evidence="2">The sequence shown here is derived from an EMBL/GenBank/DDBJ whole genome shotgun (WGS) entry which is preliminary data.</text>
</comment>